<comment type="caution">
    <text evidence="1">The sequence shown here is derived from an EMBL/GenBank/DDBJ whole genome shotgun (WGS) entry which is preliminary data.</text>
</comment>
<dbReference type="EMBL" id="VYZN01000001">
    <property type="protein sequence ID" value="KAE9545456.1"/>
    <property type="molecule type" value="Genomic_DNA"/>
</dbReference>
<organism evidence="1 2">
    <name type="scientific">Aphis glycines</name>
    <name type="common">Soybean aphid</name>
    <dbReference type="NCBI Taxonomy" id="307491"/>
    <lineage>
        <taxon>Eukaryota</taxon>
        <taxon>Metazoa</taxon>
        <taxon>Ecdysozoa</taxon>
        <taxon>Arthropoda</taxon>
        <taxon>Hexapoda</taxon>
        <taxon>Insecta</taxon>
        <taxon>Pterygota</taxon>
        <taxon>Neoptera</taxon>
        <taxon>Paraneoptera</taxon>
        <taxon>Hemiptera</taxon>
        <taxon>Sternorrhyncha</taxon>
        <taxon>Aphidomorpha</taxon>
        <taxon>Aphidoidea</taxon>
        <taxon>Aphididae</taxon>
        <taxon>Aphidini</taxon>
        <taxon>Aphis</taxon>
        <taxon>Aphis</taxon>
    </lineage>
</organism>
<dbReference type="Proteomes" id="UP000475862">
    <property type="component" value="Unassembled WGS sequence"/>
</dbReference>
<protein>
    <submittedName>
        <fullName evidence="1">Uncharacterized protein</fullName>
    </submittedName>
</protein>
<evidence type="ECO:0000313" key="2">
    <source>
        <dbReference type="Proteomes" id="UP000475862"/>
    </source>
</evidence>
<evidence type="ECO:0000313" key="1">
    <source>
        <dbReference type="EMBL" id="KAE9545456.1"/>
    </source>
</evidence>
<dbReference type="AlphaFoldDB" id="A0A6G0UB30"/>
<gene>
    <name evidence="1" type="ORF">AGLY_000999</name>
</gene>
<accession>A0A6G0UB30</accession>
<sequence length="232" mass="27427">MKPQNKRNYIKLILRPSYRFPSSELKCIENANLLKHLILYLKYFNKSLIILVVNIQNKNHLKTDNTTTNKNLNSDTTVNKNGCQLSKVFYCIKKIVKPSKCKYKHKFKVRVNTEIDNLEIILKRINENTYDSEAVDAFVIKKVLLKIEKWIGIHKIRLHKNINSDILRYRQKETNFYRDYKVSKTDLSSYTEGVRIMILILDSKYLEISVAYNHCRRVYVSIPSHSIILVTK</sequence>
<name>A0A6G0UB30_APHGL</name>
<proteinExistence type="predicted"/>
<keyword evidence="2" id="KW-1185">Reference proteome</keyword>
<reference evidence="1 2" key="1">
    <citation type="submission" date="2019-08" db="EMBL/GenBank/DDBJ databases">
        <title>The genome of the soybean aphid Biotype 1, its phylome, world population structure and adaptation to the North American continent.</title>
        <authorList>
            <person name="Giordano R."/>
            <person name="Donthu R.K."/>
            <person name="Hernandez A.G."/>
            <person name="Wright C.L."/>
            <person name="Zimin A.V."/>
        </authorList>
    </citation>
    <scope>NUCLEOTIDE SEQUENCE [LARGE SCALE GENOMIC DNA]</scope>
    <source>
        <tissue evidence="1">Whole aphids</tissue>
    </source>
</reference>